<proteinExistence type="predicted"/>
<gene>
    <name evidence="3" type="ORF">H9649_16225</name>
</gene>
<reference evidence="3 4" key="1">
    <citation type="submission" date="2020-08" db="EMBL/GenBank/DDBJ databases">
        <title>A Genomic Blueprint of the Chicken Gut Microbiome.</title>
        <authorList>
            <person name="Gilroy R."/>
            <person name="Ravi A."/>
            <person name="Getino M."/>
            <person name="Pursley I."/>
            <person name="Horton D.L."/>
            <person name="Alikhan N.-F."/>
            <person name="Baker D."/>
            <person name="Gharbi K."/>
            <person name="Hall N."/>
            <person name="Watson M."/>
            <person name="Adriaenssens E.M."/>
            <person name="Foster-Nyarko E."/>
            <person name="Jarju S."/>
            <person name="Secka A."/>
            <person name="Antonio M."/>
            <person name="Oren A."/>
            <person name="Chaudhuri R."/>
            <person name="La Ragione R.M."/>
            <person name="Hildebrand F."/>
            <person name="Pallen M.J."/>
        </authorList>
    </citation>
    <scope>NUCLEOTIDE SEQUENCE [LARGE SCALE GENOMIC DNA]</scope>
    <source>
        <strain evidence="3 4">Sa2YVA2</strain>
    </source>
</reference>
<evidence type="ECO:0000313" key="4">
    <source>
        <dbReference type="Proteomes" id="UP000626786"/>
    </source>
</evidence>
<feature type="domain" description="DUF3048" evidence="2">
    <location>
        <begin position="237"/>
        <end position="346"/>
    </location>
</feature>
<dbReference type="SUPFAM" id="SSF159774">
    <property type="entry name" value="YerB-like"/>
    <property type="match status" value="1"/>
</dbReference>
<keyword evidence="4" id="KW-1185">Reference proteome</keyword>
<evidence type="ECO:0000259" key="2">
    <source>
        <dbReference type="Pfam" id="PF17479"/>
    </source>
</evidence>
<dbReference type="PROSITE" id="PS51257">
    <property type="entry name" value="PROKAR_LIPOPROTEIN"/>
    <property type="match status" value="1"/>
</dbReference>
<dbReference type="InterPro" id="IPR023158">
    <property type="entry name" value="YerB-like_sf"/>
</dbReference>
<evidence type="ECO:0000313" key="3">
    <source>
        <dbReference type="EMBL" id="MBD7986117.1"/>
    </source>
</evidence>
<accession>A0ABR8UDJ9</accession>
<comment type="caution">
    <text evidence="3">The sequence shown here is derived from an EMBL/GenBank/DDBJ whole genome shotgun (WGS) entry which is preliminary data.</text>
</comment>
<name>A0ABR8UDJ9_9BACL</name>
<dbReference type="Pfam" id="PF11258">
    <property type="entry name" value="DUF3048"/>
    <property type="match status" value="1"/>
</dbReference>
<protein>
    <submittedName>
        <fullName evidence="3">DUF3048 domain-containing protein</fullName>
    </submittedName>
</protein>
<dbReference type="InterPro" id="IPR021416">
    <property type="entry name" value="DUF3048_N"/>
</dbReference>
<dbReference type="Gene3D" id="3.50.90.10">
    <property type="entry name" value="YerB-like"/>
    <property type="match status" value="1"/>
</dbReference>
<dbReference type="EMBL" id="JACSQN010000022">
    <property type="protein sequence ID" value="MBD7986117.1"/>
    <property type="molecule type" value="Genomic_DNA"/>
</dbReference>
<dbReference type="RefSeq" id="WP_191695944.1">
    <property type="nucleotide sequence ID" value="NZ_JACSQN010000022.1"/>
</dbReference>
<sequence length="363" mass="40069">MPGEKRGWLFVIAIMMLMLSAACSKKEKTIEEPVAPEPEIEENLVAMDEPEEIEEPEEEGMLLYPSPFTGVLNEDEVLARPVLATINNHPLARPQSGISQADIVYEFLAEGNVTRFLALFQSEQPDKIGPIRSARDYFIHMAKGMDAFYIAHGYSPDAKALLDRRYVDNVNGMQYDGTLFKRSHDRKAPHNSYISGENVISAMEKTSSSVEIAKTPPFVFHDSVEDAKLGDSASLIVVRFSTNNDFINTFAYDAAEGTYNRTVKGILTVDKEDGEPVEVSNVIVLEAAHRTIDNVGRQAVDIESGGKVIVFQAGVAKEMEWKNIDGFLVPVENGVPAKLVPGRTWIHVVPTHSGISKAVTYTP</sequence>
<feature type="domain" description="DUF3048" evidence="1">
    <location>
        <begin position="68"/>
        <end position="206"/>
    </location>
</feature>
<dbReference type="Pfam" id="PF17479">
    <property type="entry name" value="DUF3048_C"/>
    <property type="match status" value="1"/>
</dbReference>
<organism evidence="3 4">
    <name type="scientific">Sporosarcina quadrami</name>
    <dbReference type="NCBI Taxonomy" id="2762234"/>
    <lineage>
        <taxon>Bacteria</taxon>
        <taxon>Bacillati</taxon>
        <taxon>Bacillota</taxon>
        <taxon>Bacilli</taxon>
        <taxon>Bacillales</taxon>
        <taxon>Caryophanaceae</taxon>
        <taxon>Sporosarcina</taxon>
    </lineage>
</organism>
<evidence type="ECO:0000259" key="1">
    <source>
        <dbReference type="Pfam" id="PF11258"/>
    </source>
</evidence>
<dbReference type="Proteomes" id="UP000626786">
    <property type="component" value="Unassembled WGS sequence"/>
</dbReference>
<dbReference type="InterPro" id="IPR035328">
    <property type="entry name" value="DUF3048_C"/>
</dbReference>